<name>A0A7V8FPR7_9BURK</name>
<dbReference type="PROSITE" id="PS51257">
    <property type="entry name" value="PROKAR_LIPOPROTEIN"/>
    <property type="match status" value="1"/>
</dbReference>
<gene>
    <name evidence="2" type="ORF">GAK30_01587</name>
</gene>
<evidence type="ECO:0000256" key="1">
    <source>
        <dbReference type="SAM" id="Phobius"/>
    </source>
</evidence>
<dbReference type="Proteomes" id="UP000461670">
    <property type="component" value="Unassembled WGS sequence"/>
</dbReference>
<evidence type="ECO:0000313" key="3">
    <source>
        <dbReference type="Proteomes" id="UP000461670"/>
    </source>
</evidence>
<comment type="caution">
    <text evidence="2">The sequence shown here is derived from an EMBL/GenBank/DDBJ whole genome shotgun (WGS) entry which is preliminary data.</text>
</comment>
<keyword evidence="1" id="KW-1133">Transmembrane helix</keyword>
<accession>A0A7V8FPR7</accession>
<organism evidence="2 3">
    <name type="scientific">Paracidovorax wautersii</name>
    <dbReference type="NCBI Taxonomy" id="1177982"/>
    <lineage>
        <taxon>Bacteria</taxon>
        <taxon>Pseudomonadati</taxon>
        <taxon>Pseudomonadota</taxon>
        <taxon>Betaproteobacteria</taxon>
        <taxon>Burkholderiales</taxon>
        <taxon>Comamonadaceae</taxon>
        <taxon>Paracidovorax</taxon>
    </lineage>
</organism>
<sequence length="114" mass="12756">MTDPLHKPRFLDTKVPITYLIGITISACTFMAGWALKVDNRGARNEERITALEARTTGAAEQAYELRNIASQLAEVNKKLADLNQIQSQMTVMEFRMGNAEYALGLNTNRKPVK</sequence>
<keyword evidence="1" id="KW-0472">Membrane</keyword>
<protein>
    <submittedName>
        <fullName evidence="2">Uncharacterized protein</fullName>
    </submittedName>
</protein>
<feature type="transmembrane region" description="Helical" evidence="1">
    <location>
        <begin position="17"/>
        <end position="36"/>
    </location>
</feature>
<dbReference type="EMBL" id="WNDQ01000017">
    <property type="protein sequence ID" value="KAF1021898.1"/>
    <property type="molecule type" value="Genomic_DNA"/>
</dbReference>
<keyword evidence="1" id="KW-0812">Transmembrane</keyword>
<reference evidence="3" key="1">
    <citation type="journal article" date="2020" name="MBio">
        <title>Horizontal gene transfer to a defensive symbiont with a reduced genome amongst a multipartite beetle microbiome.</title>
        <authorList>
            <person name="Waterworth S.C."/>
            <person name="Florez L.V."/>
            <person name="Rees E.R."/>
            <person name="Hertweck C."/>
            <person name="Kaltenpoth M."/>
            <person name="Kwan J.C."/>
        </authorList>
    </citation>
    <scope>NUCLEOTIDE SEQUENCE [LARGE SCALE GENOMIC DNA]</scope>
</reference>
<evidence type="ECO:0000313" key="2">
    <source>
        <dbReference type="EMBL" id="KAF1021898.1"/>
    </source>
</evidence>
<proteinExistence type="predicted"/>
<dbReference type="AlphaFoldDB" id="A0A7V8FPR7"/>